<dbReference type="HOGENOM" id="CLU_000570_3_0_1"/>
<dbReference type="Proteomes" id="UP000053617">
    <property type="component" value="Unassembled WGS sequence"/>
</dbReference>
<dbReference type="STRING" id="1442369.A0A0D2JIG2"/>
<reference evidence="1 2" key="1">
    <citation type="submission" date="2015-01" db="EMBL/GenBank/DDBJ databases">
        <title>The Genome Sequence of Rhinocladiella mackenzie CBS 650.93.</title>
        <authorList>
            <consortium name="The Broad Institute Genomics Platform"/>
            <person name="Cuomo C."/>
            <person name="de Hoog S."/>
            <person name="Gorbushina A."/>
            <person name="Stielow B."/>
            <person name="Teixiera M."/>
            <person name="Abouelleil A."/>
            <person name="Chapman S.B."/>
            <person name="Priest M."/>
            <person name="Young S.K."/>
            <person name="Wortman J."/>
            <person name="Nusbaum C."/>
            <person name="Birren B."/>
        </authorList>
    </citation>
    <scope>NUCLEOTIDE SEQUENCE [LARGE SCALE GENOMIC DNA]</scope>
    <source>
        <strain evidence="1 2">CBS 650.93</strain>
    </source>
</reference>
<evidence type="ECO:0008006" key="3">
    <source>
        <dbReference type="Google" id="ProtNLM"/>
    </source>
</evidence>
<gene>
    <name evidence="1" type="ORF">Z518_00294</name>
</gene>
<protein>
    <recommendedName>
        <fullName evidence="3">Protein NO VEIN C-terminal domain-containing protein</fullName>
    </recommendedName>
</protein>
<dbReference type="SUPFAM" id="SSF55874">
    <property type="entry name" value="ATPase domain of HSP90 chaperone/DNA topoisomerase II/histidine kinase"/>
    <property type="match status" value="1"/>
</dbReference>
<dbReference type="InterPro" id="IPR036890">
    <property type="entry name" value="HATPase_C_sf"/>
</dbReference>
<dbReference type="PANTHER" id="PTHR32387">
    <property type="entry name" value="WU:FJ29H11"/>
    <property type="match status" value="1"/>
</dbReference>
<sequence>MSKPGFDPNGRPLTVAAAKREINRIRSDRGHIDAYDEDQIARTDVEFQESYRRKSSQLREVYARYTRTVAEQLYSSRFRLIHELLQNADDARYAQSVVPTITFRVTPTELVVESNELGFSLMDVESICDTGKSSKIGDADTTGEKGLGFKSVFGIANNVHIQSGKWSFRFMHRRGDDGVGMITPVWTDAPSDLPSGVGTRCKLQYSDTRESFSRRLVSEFEKLPKTIIFALRQLSRLVVVRENVDGRSGQITFTKDGRLDSAEMHIDTQVIGHFGDHGSEKTRLRLFQTTVRDMPFEAQRTALPSTITIAFEVDAKGLPVIPTRGQHVFAYLPVQRLPQLPFLIQADFVLAANREAVPDSEWNQALRDGVAQAFVAFVRKLVTRGDSLEFKWMRYLPVQPMEGFWEDLSEDIKEYLQDKKVVRSWCGDLRTLAYLRFLPSWFLYEQEPLLPDNYQDIYLSPEYEKMDLDRLKDLGLKRITSREIVARLAEVRLDEEPLDDPWHTAVAALVERLLQNHAVKAEVQLLDIIPLNDESWVSLSSLRAEPVYFPYLVDEDSVRIELPEGLGLRKLHPTAAADGERGGIYMRLGISSCHHETAISKILDAHLANVRRGNVYDFVRDSEILFWFGRPEEKEGGGLFGRQAPHKDIRFVSTLRSLHQGRSLFLPSDEEYHAQKLLAESPSTDFTGFGFLNPLYLKSQVRDKIRHQCDWFSWLRKCGMSYFPRLNVWTSSGYSLSPPMKLIARDNPVKFVPNLREHWSDYQVGSISVEKELKCLPVPCQDGSKKPMSEIILPTQELLEEAQQLNMEHKLPFLQLPAGCKIQTPESWSFLKEFGMICDLNAAFYLAGIRLLSLSREEHLISVCSRIYAGIVKSTPIGDAETLQASSHQPLVRTRTTLETWCKSADCVWEGPEFLHAKNVLYPVYGADPNASTFFKTFLNMRNADHKDLVDELTLLSDGQLDGMSPSFEENLQVIYTSLADMARSDAIVDFIRRNEFNARGLIYARGKWWKPSECLWNCRIEISGRVPLEQTYPKLKNFFVDKMKVMPMSINVLVQELSKITNKADPDFDEHKRIMLEIGQLLAANPATEVNGEYLDRLKKTAFLPVRTPDGMRLSSLTENFCINDHKRYGDAFRNKTGMLDFDYEDLTSLHPFFELLKIEHRYLSSLVSAQTTVGSFSPSGDLKRHIRDRAYAMSCCANASNSPKFYNRNTSIHRLLQNAEVFVCENMWTELTLKQEHGSISLRSDRAVVKVEQSDEALAIYVPDDNDGLYSCFHTELPGELTKFLGIEDRGRMKTIYRILNDVERDLDTIMGDEDIPGYSWIDKPPTLPQPLQVPVAPRRRESVESDSSMSTHLSLQEDLHVDRPVTQAPVWQHVARTELYKKLLREVVRQARRIGDASTSSLSLTEIEEALNELENPLNYDELRRELATYGTFEENARIGAAGELFVSYACEGFYERALNFMICEVFELLKARHVSNFTIDNWRSSIRYLVSVLPEYAEEAAWTGREISDIMYKGNCSHLMDFLRQNTVHPYPPWLDSSTSAFPVQYHIEVKTTPGPCSTPFFMSENQYKLMRDKACNPQSRTAPADLFVIIRVFNLFSRNIGIQAYVNPWHLRDTVLEFVADPWKVFPCETPSVSVERQIDERFTRVLI</sequence>
<accession>A0A0D2JIG2</accession>
<name>A0A0D2JIG2_9EURO</name>
<dbReference type="InterPro" id="IPR052957">
    <property type="entry name" value="Auxin_embryo_med"/>
</dbReference>
<dbReference type="RefSeq" id="XP_013276351.1">
    <property type="nucleotide sequence ID" value="XM_013420897.1"/>
</dbReference>
<evidence type="ECO:0000313" key="1">
    <source>
        <dbReference type="EMBL" id="KIX09215.1"/>
    </source>
</evidence>
<dbReference type="NCBIfam" id="NF047352">
    <property type="entry name" value="P_loop_sacsin"/>
    <property type="match status" value="1"/>
</dbReference>
<dbReference type="PANTHER" id="PTHR32387:SF0">
    <property type="entry name" value="PROTEIN NO VEIN"/>
    <property type="match status" value="1"/>
</dbReference>
<dbReference type="GeneID" id="25288365"/>
<dbReference type="Gene3D" id="3.30.565.10">
    <property type="entry name" value="Histidine kinase-like ATPase, C-terminal domain"/>
    <property type="match status" value="1"/>
</dbReference>
<dbReference type="EMBL" id="KN847475">
    <property type="protein sequence ID" value="KIX09215.1"/>
    <property type="molecule type" value="Genomic_DNA"/>
</dbReference>
<dbReference type="VEuPathDB" id="FungiDB:Z518_00294"/>
<evidence type="ECO:0000313" key="2">
    <source>
        <dbReference type="Proteomes" id="UP000053617"/>
    </source>
</evidence>
<organism evidence="1 2">
    <name type="scientific">Rhinocladiella mackenziei CBS 650.93</name>
    <dbReference type="NCBI Taxonomy" id="1442369"/>
    <lineage>
        <taxon>Eukaryota</taxon>
        <taxon>Fungi</taxon>
        <taxon>Dikarya</taxon>
        <taxon>Ascomycota</taxon>
        <taxon>Pezizomycotina</taxon>
        <taxon>Eurotiomycetes</taxon>
        <taxon>Chaetothyriomycetidae</taxon>
        <taxon>Chaetothyriales</taxon>
        <taxon>Herpotrichiellaceae</taxon>
        <taxon>Rhinocladiella</taxon>
    </lineage>
</organism>
<proteinExistence type="predicted"/>
<dbReference type="OrthoDB" id="1262810at2759"/>
<keyword evidence="2" id="KW-1185">Reference proteome</keyword>